<dbReference type="EMBL" id="AMZH03016195">
    <property type="protein sequence ID" value="RRT44864.1"/>
    <property type="molecule type" value="Genomic_DNA"/>
</dbReference>
<dbReference type="SUPFAM" id="SSF81383">
    <property type="entry name" value="F-box domain"/>
    <property type="match status" value="1"/>
</dbReference>
<protein>
    <recommendedName>
        <fullName evidence="2">F-box domain-containing protein</fullName>
    </recommendedName>
</protein>
<dbReference type="InterPro" id="IPR045048">
    <property type="entry name" value="FBXO31/39"/>
</dbReference>
<dbReference type="FunFam" id="2.120.10.80:FF:000076">
    <property type="entry name" value="F-box/kelch-repeat protein At3g61590 family"/>
    <property type="match status" value="1"/>
</dbReference>
<dbReference type="InterPro" id="IPR001810">
    <property type="entry name" value="F-box_dom"/>
</dbReference>
<gene>
    <name evidence="3" type="ORF">B296_00042237</name>
</gene>
<comment type="caution">
    <text evidence="3">The sequence shown here is derived from an EMBL/GenBank/DDBJ whole genome shotgun (WGS) entry which is preliminary data.</text>
</comment>
<name>A0A426XZH9_ENSVE</name>
<dbReference type="AlphaFoldDB" id="A0A426XZH9"/>
<evidence type="ECO:0000259" key="2">
    <source>
        <dbReference type="PROSITE" id="PS50181"/>
    </source>
</evidence>
<evidence type="ECO:0000256" key="1">
    <source>
        <dbReference type="ARBA" id="ARBA00022786"/>
    </source>
</evidence>
<dbReference type="Gene3D" id="2.120.10.80">
    <property type="entry name" value="Kelch-type beta propeller"/>
    <property type="match status" value="1"/>
</dbReference>
<organism evidence="3 4">
    <name type="scientific">Ensete ventricosum</name>
    <name type="common">Abyssinian banana</name>
    <name type="synonym">Musa ensete</name>
    <dbReference type="NCBI Taxonomy" id="4639"/>
    <lineage>
        <taxon>Eukaryota</taxon>
        <taxon>Viridiplantae</taxon>
        <taxon>Streptophyta</taxon>
        <taxon>Embryophyta</taxon>
        <taxon>Tracheophyta</taxon>
        <taxon>Spermatophyta</taxon>
        <taxon>Magnoliopsida</taxon>
        <taxon>Liliopsida</taxon>
        <taxon>Zingiberales</taxon>
        <taxon>Musaceae</taxon>
        <taxon>Ensete</taxon>
    </lineage>
</organism>
<dbReference type="CDD" id="cd09917">
    <property type="entry name" value="F-box_SF"/>
    <property type="match status" value="1"/>
</dbReference>
<dbReference type="Pfam" id="PF12937">
    <property type="entry name" value="F-box-like"/>
    <property type="match status" value="1"/>
</dbReference>
<keyword evidence="1" id="KW-0833">Ubl conjugation pathway</keyword>
<dbReference type="InterPro" id="IPR011043">
    <property type="entry name" value="Gal_Oxase/kelch_b-propeller"/>
</dbReference>
<dbReference type="InterPro" id="IPR015915">
    <property type="entry name" value="Kelch-typ_b-propeller"/>
</dbReference>
<dbReference type="SMART" id="SM00256">
    <property type="entry name" value="FBOX"/>
    <property type="match status" value="1"/>
</dbReference>
<feature type="domain" description="F-box" evidence="2">
    <location>
        <begin position="45"/>
        <end position="86"/>
    </location>
</feature>
<evidence type="ECO:0000313" key="3">
    <source>
        <dbReference type="EMBL" id="RRT44864.1"/>
    </source>
</evidence>
<dbReference type="PROSITE" id="PS50181">
    <property type="entry name" value="FBOX"/>
    <property type="match status" value="1"/>
</dbReference>
<dbReference type="InterPro" id="IPR036047">
    <property type="entry name" value="F-box-like_dom_sf"/>
</dbReference>
<reference evidence="3 4" key="1">
    <citation type="journal article" date="2014" name="Agronomy (Basel)">
        <title>A Draft Genome Sequence for Ensete ventricosum, the Drought-Tolerant Tree Against Hunger.</title>
        <authorList>
            <person name="Harrison J."/>
            <person name="Moore K.A."/>
            <person name="Paszkiewicz K."/>
            <person name="Jones T."/>
            <person name="Grant M."/>
            <person name="Ambacheew D."/>
            <person name="Muzemil S."/>
            <person name="Studholme D.J."/>
        </authorList>
    </citation>
    <scope>NUCLEOTIDE SEQUENCE [LARGE SCALE GENOMIC DNA]</scope>
</reference>
<dbReference type="InterPro" id="IPR056592">
    <property type="entry name" value="Beta-prop_At3g26010-like"/>
</dbReference>
<evidence type="ECO:0000313" key="4">
    <source>
        <dbReference type="Proteomes" id="UP000287651"/>
    </source>
</evidence>
<dbReference type="Gene3D" id="1.20.1280.50">
    <property type="match status" value="1"/>
</dbReference>
<dbReference type="Proteomes" id="UP000287651">
    <property type="component" value="Unassembled WGS sequence"/>
</dbReference>
<dbReference type="PANTHER" id="PTHR10706">
    <property type="entry name" value="F-BOX FAMILY PROTEIN"/>
    <property type="match status" value="1"/>
</dbReference>
<dbReference type="FunFam" id="1.20.1280.50:FF:000030">
    <property type="entry name" value="F-box/kelch-repeat protein At3g61590"/>
    <property type="match status" value="1"/>
</dbReference>
<sequence>MAGVTSWEESYPVAYFRSEVAELKPTSEDSDDQDEDALISLDAVLPDDLLENVLSFLPIASIVRASSVCRRWYDAVHSGRCSWTKMSPQKPWYFMFTCSDDAVAGYAYDPSLRKWYGFDFPCIERSNWSTSSSCGLVCLMDGENRSRVFVCNPITRDWKRLHDAPGGKAPDYSALAMSVDRRTHGYTVAVAKCKQVPQDYYQWEFSIHLYESKTRAWLTPFAEVLVGWRGGDECVICNGVLYYLIYSTRVLRNVEPRHCLVMYDLSARPARTSLMRTAIPVPCSLTCGRLMNLRDRLIVVGGIGKPDRPGIIKGIGIWELHKRREWREVARMPHKFFQGFGEFDDVFASSGADDLIYIQSFGSPALLTFDTTQKLWRWSTKSPVTKRFPLQLFTGFSFEPRLEPQNPSTDSTLFPADDDDLDLDSHPPFRVNLFVAVLLSYGRRAGVIGTSSSHPFPLFDCAAFSFISWISRRSRPSKIESWRTILVNIGLLRSDFTIFVGFTWVRKP</sequence>
<dbReference type="Pfam" id="PF24750">
    <property type="entry name" value="b-prop_At3g26010-like"/>
    <property type="match status" value="1"/>
</dbReference>
<proteinExistence type="predicted"/>
<dbReference type="PANTHER" id="PTHR10706:SF144">
    <property type="entry name" value="OS02G0260200 PROTEIN"/>
    <property type="match status" value="1"/>
</dbReference>
<accession>A0A426XZH9</accession>
<dbReference type="SUPFAM" id="SSF50965">
    <property type="entry name" value="Galactose oxidase, central domain"/>
    <property type="match status" value="1"/>
</dbReference>